<feature type="transmembrane region" description="Helical" evidence="1">
    <location>
        <begin position="207"/>
        <end position="227"/>
    </location>
</feature>
<accession>A0A0N5BD80</accession>
<dbReference type="AlphaFoldDB" id="A0A0N5BD80"/>
<organism evidence="2 3">
    <name type="scientific">Strongyloides papillosus</name>
    <name type="common">Intestinal threadworm</name>
    <dbReference type="NCBI Taxonomy" id="174720"/>
    <lineage>
        <taxon>Eukaryota</taxon>
        <taxon>Metazoa</taxon>
        <taxon>Ecdysozoa</taxon>
        <taxon>Nematoda</taxon>
        <taxon>Chromadorea</taxon>
        <taxon>Rhabditida</taxon>
        <taxon>Tylenchina</taxon>
        <taxon>Panagrolaimomorpha</taxon>
        <taxon>Strongyloidoidea</taxon>
        <taxon>Strongyloididae</taxon>
        <taxon>Strongyloides</taxon>
    </lineage>
</organism>
<dbReference type="Proteomes" id="UP000046392">
    <property type="component" value="Unplaced"/>
</dbReference>
<feature type="transmembrane region" description="Helical" evidence="1">
    <location>
        <begin position="5"/>
        <end position="25"/>
    </location>
</feature>
<dbReference type="WBParaSite" id="SPAL_0000396950.1">
    <property type="protein sequence ID" value="SPAL_0000396950.1"/>
    <property type="gene ID" value="SPAL_0000396950"/>
</dbReference>
<keyword evidence="2" id="KW-1185">Reference proteome</keyword>
<keyword evidence="1" id="KW-1133">Transmembrane helix</keyword>
<feature type="transmembrane region" description="Helical" evidence="1">
    <location>
        <begin position="166"/>
        <end position="187"/>
    </location>
</feature>
<keyword evidence="1" id="KW-0472">Membrane</keyword>
<feature type="transmembrane region" description="Helical" evidence="1">
    <location>
        <begin position="123"/>
        <end position="145"/>
    </location>
</feature>
<dbReference type="PANTHER" id="PTHR38614">
    <property type="entry name" value="PROTEIN CBG09954"/>
    <property type="match status" value="1"/>
</dbReference>
<name>A0A0N5BD80_STREA</name>
<feature type="transmembrane region" description="Helical" evidence="1">
    <location>
        <begin position="37"/>
        <end position="57"/>
    </location>
</feature>
<dbReference type="PANTHER" id="PTHR38614:SF1">
    <property type="entry name" value="G_PROTEIN_RECEP_F1_2 DOMAIN-CONTAINING PROTEIN"/>
    <property type="match status" value="1"/>
</dbReference>
<evidence type="ECO:0000256" key="1">
    <source>
        <dbReference type="SAM" id="Phobius"/>
    </source>
</evidence>
<sequence length="252" mass="28512">MSSSYILASLTSLIVVIFYLIHYVLETKVNIYTCNVLRRIATICTNFVYVIPLFISIERFFNILFQKSFNAILLTIIVIIIEIPNISKQLSSIVSSHVTRASDSICGVTIVVNNEFINTMNNVSYSITIAAPIIGCILNFIIYIISVKKLSKGGSNKTIVKQEKALFISVLIQSSFPIIFFGTSSTIPFIIEKLKTSKEIGWRIVDFIIYFGYAACILVSSFFVKALRNMVYNDFRILKKDPSIIRPLKSNW</sequence>
<evidence type="ECO:0000313" key="3">
    <source>
        <dbReference type="WBParaSite" id="SPAL_0000396950.1"/>
    </source>
</evidence>
<keyword evidence="1" id="KW-0812">Transmembrane</keyword>
<protein>
    <submittedName>
        <fullName evidence="3">G_PROTEIN_RECEP_F1_2 domain-containing protein</fullName>
    </submittedName>
</protein>
<reference evidence="3" key="1">
    <citation type="submission" date="2017-02" db="UniProtKB">
        <authorList>
            <consortium name="WormBaseParasite"/>
        </authorList>
    </citation>
    <scope>IDENTIFICATION</scope>
</reference>
<feature type="transmembrane region" description="Helical" evidence="1">
    <location>
        <begin position="69"/>
        <end position="87"/>
    </location>
</feature>
<proteinExistence type="predicted"/>
<dbReference type="InterPro" id="IPR010601">
    <property type="entry name" value="DUF1182"/>
</dbReference>
<evidence type="ECO:0000313" key="2">
    <source>
        <dbReference type="Proteomes" id="UP000046392"/>
    </source>
</evidence>